<protein>
    <submittedName>
        <fullName evidence="2">Uncharacterized protein</fullName>
    </submittedName>
</protein>
<name>A0AAV7FD28_ARIFI</name>
<feature type="chain" id="PRO_5043865835" evidence="1">
    <location>
        <begin position="19"/>
        <end position="125"/>
    </location>
</feature>
<comment type="caution">
    <text evidence="2">The sequence shown here is derived from an EMBL/GenBank/DDBJ whole genome shotgun (WGS) entry which is preliminary data.</text>
</comment>
<organism evidence="2 3">
    <name type="scientific">Aristolochia fimbriata</name>
    <name type="common">White veined hardy Dutchman's pipe vine</name>
    <dbReference type="NCBI Taxonomy" id="158543"/>
    <lineage>
        <taxon>Eukaryota</taxon>
        <taxon>Viridiplantae</taxon>
        <taxon>Streptophyta</taxon>
        <taxon>Embryophyta</taxon>
        <taxon>Tracheophyta</taxon>
        <taxon>Spermatophyta</taxon>
        <taxon>Magnoliopsida</taxon>
        <taxon>Magnoliidae</taxon>
        <taxon>Piperales</taxon>
        <taxon>Aristolochiaceae</taxon>
        <taxon>Aristolochia</taxon>
    </lineage>
</organism>
<proteinExistence type="predicted"/>
<keyword evidence="1" id="KW-0732">Signal</keyword>
<dbReference type="Proteomes" id="UP000825729">
    <property type="component" value="Unassembled WGS sequence"/>
</dbReference>
<evidence type="ECO:0000256" key="1">
    <source>
        <dbReference type="SAM" id="SignalP"/>
    </source>
</evidence>
<dbReference type="AlphaFoldDB" id="A0AAV7FD28"/>
<keyword evidence="3" id="KW-1185">Reference proteome</keyword>
<dbReference type="EMBL" id="JAINDJ010000002">
    <property type="protein sequence ID" value="KAG9458721.1"/>
    <property type="molecule type" value="Genomic_DNA"/>
</dbReference>
<sequence>MKLLFFDFFSLLFPCLLCLFPSHITQLGLPRQKQARTLKWKTLAGRCPSIPIWSVAMDKNPIAIADRITQNSTSPASFRPIMMEEQPVGSCELPGTPQHTCDSRHKGILEAPEKDSMECRWTPWK</sequence>
<feature type="signal peptide" evidence="1">
    <location>
        <begin position="1"/>
        <end position="18"/>
    </location>
</feature>
<evidence type="ECO:0000313" key="2">
    <source>
        <dbReference type="EMBL" id="KAG9458721.1"/>
    </source>
</evidence>
<gene>
    <name evidence="2" type="ORF">H6P81_003229</name>
</gene>
<accession>A0AAV7FD28</accession>
<reference evidence="2 3" key="1">
    <citation type="submission" date="2021-07" db="EMBL/GenBank/DDBJ databases">
        <title>The Aristolochia fimbriata genome: insights into angiosperm evolution, floral development and chemical biosynthesis.</title>
        <authorList>
            <person name="Jiao Y."/>
        </authorList>
    </citation>
    <scope>NUCLEOTIDE SEQUENCE [LARGE SCALE GENOMIC DNA]</scope>
    <source>
        <strain evidence="2">IBCAS-2021</strain>
        <tissue evidence="2">Leaf</tissue>
    </source>
</reference>
<evidence type="ECO:0000313" key="3">
    <source>
        <dbReference type="Proteomes" id="UP000825729"/>
    </source>
</evidence>